<gene>
    <name evidence="1" type="ORF">BOLC4T24628H</name>
</gene>
<dbReference type="EMBL" id="LR031873">
    <property type="protein sequence ID" value="VDD09177.1"/>
    <property type="molecule type" value="Genomic_DNA"/>
</dbReference>
<sequence>MTKEEEFASEFLNQYSMFIDRETSDVDLWSLSQRDKRQGSH</sequence>
<dbReference type="AlphaFoldDB" id="A0A3P6BST7"/>
<accession>A0A3P6BST7</accession>
<reference evidence="1" key="1">
    <citation type="submission" date="2018-11" db="EMBL/GenBank/DDBJ databases">
        <authorList>
            <consortium name="Genoscope - CEA"/>
            <person name="William W."/>
        </authorList>
    </citation>
    <scope>NUCLEOTIDE SEQUENCE</scope>
</reference>
<name>A0A3P6BST7_BRAOL</name>
<proteinExistence type="predicted"/>
<protein>
    <submittedName>
        <fullName evidence="1">Uncharacterized protein</fullName>
    </submittedName>
</protein>
<organism evidence="1">
    <name type="scientific">Brassica oleracea</name>
    <name type="common">Wild cabbage</name>
    <dbReference type="NCBI Taxonomy" id="3712"/>
    <lineage>
        <taxon>Eukaryota</taxon>
        <taxon>Viridiplantae</taxon>
        <taxon>Streptophyta</taxon>
        <taxon>Embryophyta</taxon>
        <taxon>Tracheophyta</taxon>
        <taxon>Spermatophyta</taxon>
        <taxon>Magnoliopsida</taxon>
        <taxon>eudicotyledons</taxon>
        <taxon>Gunneridae</taxon>
        <taxon>Pentapetalae</taxon>
        <taxon>rosids</taxon>
        <taxon>malvids</taxon>
        <taxon>Brassicales</taxon>
        <taxon>Brassicaceae</taxon>
        <taxon>Brassiceae</taxon>
        <taxon>Brassica</taxon>
    </lineage>
</organism>
<evidence type="ECO:0000313" key="1">
    <source>
        <dbReference type="EMBL" id="VDD09177.1"/>
    </source>
</evidence>